<dbReference type="OrthoDB" id="46159at2759"/>
<dbReference type="InterPro" id="IPR024395">
    <property type="entry name" value="CLASP_N_dom"/>
</dbReference>
<dbReference type="SUPFAM" id="SSF48371">
    <property type="entry name" value="ARM repeat"/>
    <property type="match status" value="1"/>
</dbReference>
<dbReference type="VEuPathDB" id="TriTrypDB:Lsey_0001_1050"/>
<protein>
    <recommendedName>
        <fullName evidence="1">CLASP N-terminal domain-containing protein</fullName>
    </recommendedName>
</protein>
<dbReference type="Proteomes" id="UP000038009">
    <property type="component" value="Unassembled WGS sequence"/>
</dbReference>
<dbReference type="EMBL" id="LJSK01000001">
    <property type="protein sequence ID" value="KPI90872.1"/>
    <property type="molecule type" value="Genomic_DNA"/>
</dbReference>
<evidence type="ECO:0000259" key="1">
    <source>
        <dbReference type="Pfam" id="PF12348"/>
    </source>
</evidence>
<dbReference type="InterPro" id="IPR011989">
    <property type="entry name" value="ARM-like"/>
</dbReference>
<feature type="domain" description="CLASP N-terminal" evidence="1">
    <location>
        <begin position="48"/>
        <end position="260"/>
    </location>
</feature>
<comment type="caution">
    <text evidence="2">The sequence shown here is derived from an EMBL/GenBank/DDBJ whole genome shotgun (WGS) entry which is preliminary data.</text>
</comment>
<evidence type="ECO:0000313" key="2">
    <source>
        <dbReference type="EMBL" id="KPI90872.1"/>
    </source>
</evidence>
<dbReference type="Gene3D" id="1.25.10.10">
    <property type="entry name" value="Leucine-rich Repeat Variant"/>
    <property type="match status" value="3"/>
</dbReference>
<dbReference type="Pfam" id="PF12348">
    <property type="entry name" value="CLASP_N"/>
    <property type="match status" value="1"/>
</dbReference>
<keyword evidence="3" id="KW-1185">Reference proteome</keyword>
<organism evidence="2 3">
    <name type="scientific">Leptomonas seymouri</name>
    <dbReference type="NCBI Taxonomy" id="5684"/>
    <lineage>
        <taxon>Eukaryota</taxon>
        <taxon>Discoba</taxon>
        <taxon>Euglenozoa</taxon>
        <taxon>Kinetoplastea</taxon>
        <taxon>Metakinetoplastina</taxon>
        <taxon>Trypanosomatida</taxon>
        <taxon>Trypanosomatidae</taxon>
        <taxon>Leishmaniinae</taxon>
        <taxon>Leptomonas</taxon>
    </lineage>
</organism>
<evidence type="ECO:0000313" key="3">
    <source>
        <dbReference type="Proteomes" id="UP000038009"/>
    </source>
</evidence>
<reference evidence="2 3" key="1">
    <citation type="journal article" date="2015" name="PLoS Pathog.">
        <title>Leptomonas seymouri: Adaptations to the Dixenous Life Cycle Analyzed by Genome Sequencing, Transcriptome Profiling and Co-infection with Leishmania donovani.</title>
        <authorList>
            <person name="Kraeva N."/>
            <person name="Butenko A."/>
            <person name="Hlavacova J."/>
            <person name="Kostygov A."/>
            <person name="Myskova J."/>
            <person name="Grybchuk D."/>
            <person name="Lestinova T."/>
            <person name="Votypka J."/>
            <person name="Volf P."/>
            <person name="Opperdoes F."/>
            <person name="Flegontov P."/>
            <person name="Lukes J."/>
            <person name="Yurchenko V."/>
        </authorList>
    </citation>
    <scope>NUCLEOTIDE SEQUENCE [LARGE SCALE GENOMIC DNA]</scope>
    <source>
        <strain evidence="2 3">ATCC 30220</strain>
    </source>
</reference>
<proteinExistence type="predicted"/>
<dbReference type="OMA" id="IHFRVVE"/>
<dbReference type="InterPro" id="IPR016024">
    <property type="entry name" value="ARM-type_fold"/>
</dbReference>
<name>A0A0N1ICN1_LEPSE</name>
<sequence length="1063" mass="115266">MLRSPTVALTDQEVLKRIQHLGNALAASTAQKDPPHLNPYRAAHQSQDGWEHQVKLLEDVVRFISGDVATRPHFVGWMSLHLKNALISLLESRRSAVALAAMAVLDSLVRQSSSASRVAIATICSWFVSRLLHIATGASSAAAVSTAALAVLTSVVTGGMLTLEGLNVILFACTAVSPAVRRCAMGALCTFLQAAQGTSQQLVISAHTDALHRVLRSGVTDADAKARANARRCFWALHLSEPAVAETLMRALPPKVSRQLAEERERALESLQAVVEVPAKPPDTTHEKRRHVDALLGGPAAEASRTMTLKDELQAATAYRARLYRSRSRSPSKRHPRLLLMANDFPYKPDRTPACIHPMNASQWGTNTRPRQMSLLSSMESSDWSVRRAALLEACELCKDGTMADDMPSLLSALLVRLQEMQFRVVEAAQDCLRCCLQFRPALTQASMRESLHAYLNALFRNTAHRKPAVCNGACIVLDMLMRLHESPIKLLEAVLRSADDAREYAAELRVAEFLLYFVMVHPSLFPQQSITGLTVRSIVTHISRPQAYPSEGAHRAAAAAAAAAWSRVLCAVSLVCPVEFRDAFERLSPSQKVHGRAALRECFCVFRGGENGANSGDADDSVISIEIPCVFAKQLKEAYTAEQTRLSPRGGSVQLFKAKITGADAVSFNFVPPVAFPPVLKELFMDPPHNADSTGGRPAQPVLHADGAGKAFAFSGVTESSRQSGERTNTPRESFLRPSDVLFEIAGDLNTAETGATAFLRKDSALLNVGGGDTFSHNAPLQFLHEWPSCRGAAAKRAALAHVALALRHYAAGQRNSVSALLAGDCSPPEYVPEEVEGLLICWEREITGSEYASDHRLRWAVFYALEALVGWPSARSAVARYLTRVIGMCRKGMDDAFVEVQLQAASCLNAALFVSKLPLDLCFSGVASCLSKWMEGPSHDAATPGWLELLRALQRLFEPGQGTHLKGSRGAVAMQLDAQQVDSATVFTSTSSVLRRVVGVVSLCLRHCNPVVRLTAVFVLVALQRAMGETAAAPFLGTLTPAQRRVLHVYCDKQITGADIC</sequence>
<dbReference type="AlphaFoldDB" id="A0A0N1ICN1"/>
<accession>A0A0N1ICN1</accession>
<gene>
    <name evidence="2" type="ORF">ABL78_0105</name>
</gene>